<dbReference type="SUPFAM" id="SSF52058">
    <property type="entry name" value="L domain-like"/>
    <property type="match status" value="1"/>
</dbReference>
<dbReference type="Pfam" id="PF13306">
    <property type="entry name" value="LRR_5"/>
    <property type="match status" value="1"/>
</dbReference>
<name>A0A8S5TX16_9CAUD</name>
<dbReference type="Gene3D" id="3.80.10.10">
    <property type="entry name" value="Ribonuclease Inhibitor"/>
    <property type="match status" value="1"/>
</dbReference>
<evidence type="ECO:0000313" key="1">
    <source>
        <dbReference type="EMBL" id="DAF86746.1"/>
    </source>
</evidence>
<protein>
    <submittedName>
        <fullName evidence="1">Tail sheath protein</fullName>
    </submittedName>
</protein>
<dbReference type="EMBL" id="BK015952">
    <property type="protein sequence ID" value="DAF86746.1"/>
    <property type="molecule type" value="Genomic_DNA"/>
</dbReference>
<dbReference type="InterPro" id="IPR026906">
    <property type="entry name" value="LRR_5"/>
</dbReference>
<dbReference type="InterPro" id="IPR032675">
    <property type="entry name" value="LRR_dom_sf"/>
</dbReference>
<proteinExistence type="predicted"/>
<organism evidence="1">
    <name type="scientific">Myoviridae sp. ctFNi10</name>
    <dbReference type="NCBI Taxonomy" id="2825067"/>
    <lineage>
        <taxon>Viruses</taxon>
        <taxon>Duplodnaviria</taxon>
        <taxon>Heunggongvirae</taxon>
        <taxon>Uroviricota</taxon>
        <taxon>Caudoviricetes</taxon>
    </lineage>
</organism>
<reference evidence="1" key="1">
    <citation type="journal article" date="2021" name="Proc. Natl. Acad. Sci. U.S.A.">
        <title>A Catalog of Tens of Thousands of Viruses from Human Metagenomes Reveals Hidden Associations with Chronic Diseases.</title>
        <authorList>
            <person name="Tisza M.J."/>
            <person name="Buck C.B."/>
        </authorList>
    </citation>
    <scope>NUCLEOTIDE SEQUENCE</scope>
    <source>
        <strain evidence="1">CtFNi10</strain>
    </source>
</reference>
<accession>A0A8S5TX16</accession>
<sequence>MLTIIQGNDSTVSVLLHSQSLTLPDNEGGSYVERSKIDLSQAKDIFVRLIPYMRWRPITPSFEVKGSTINIHYPASIQLVGKWDVEITFLTLEGGGYRQNRVRQSFAEVLAYSTGANSPEAYVITADIAQAVKGTKGDPGDKGDPGKNSYELAQEEEGFTGTKQEYLKSLHGAPGKDLYQAAVDRGYKGSFDDFLDMQKGAPGAPGKSNYERAKELDGFQGTEVEYLQSLHGAPGESIYDMAVRMGFVGSEQAYLESQKGKDGKSSYQSYLETTSDNPKLTEAQYAAINATTTQYLYRINKGKDATMNEQTLSADQLMELDSHRRNIINALRAKGAQVSDDDGLESLGTKIEALSIYVPIIFKQQQFLDWKDTSFPTMQLSESYRPADLSYCFARNPYLTKLPKVLGIENAANVSSLANGCSALTNVSLPDLPTLQAADGTFFNCSALEAATIGNLPKVTSIKGLFGGCQSLETATIGSMPKADNANQMFYNCTLLKSVSLDLSGGEITSLEYMFSGCSKLIAVTGVIDLTRSQRTTSMFGSCSSLEEVRIKGLKVDLDLSACDNLSVESVKYLVDNLQQVTGKSITLPRAWQTAHTAEARAYAQKATAKGFALTFR</sequence>